<dbReference type="GO" id="GO:0005886">
    <property type="term" value="C:plasma membrane"/>
    <property type="evidence" value="ECO:0007669"/>
    <property type="project" value="TreeGrafter"/>
</dbReference>
<evidence type="ECO:0000256" key="3">
    <source>
        <dbReference type="ARBA" id="ARBA00022448"/>
    </source>
</evidence>
<dbReference type="STRING" id="1830138.SAMN05443507_12242"/>
<feature type="transmembrane region" description="Helical" evidence="8">
    <location>
        <begin position="121"/>
        <end position="141"/>
    </location>
</feature>
<dbReference type="InterPro" id="IPR000425">
    <property type="entry name" value="MIP"/>
</dbReference>
<comment type="subcellular location">
    <subcellularLocation>
        <location evidence="1">Membrane</location>
        <topology evidence="1">Multi-pass membrane protein</topology>
    </subcellularLocation>
</comment>
<dbReference type="GO" id="GO:0015254">
    <property type="term" value="F:glycerol channel activity"/>
    <property type="evidence" value="ECO:0007669"/>
    <property type="project" value="TreeGrafter"/>
</dbReference>
<dbReference type="EMBL" id="FRAF01000022">
    <property type="protein sequence ID" value="SHK77928.1"/>
    <property type="molecule type" value="Genomic_DNA"/>
</dbReference>
<protein>
    <submittedName>
        <fullName evidence="9">Glycerol uptake facilitator protein</fullName>
    </submittedName>
</protein>
<feature type="transmembrane region" description="Helical" evidence="8">
    <location>
        <begin position="182"/>
        <end position="203"/>
    </location>
</feature>
<dbReference type="RefSeq" id="WP_207549759.1">
    <property type="nucleotide sequence ID" value="NZ_FRAF01000022.1"/>
</dbReference>
<feature type="transmembrane region" description="Helical" evidence="8">
    <location>
        <begin position="81"/>
        <end position="100"/>
    </location>
</feature>
<dbReference type="SUPFAM" id="SSF81338">
    <property type="entry name" value="Aquaporin-like"/>
    <property type="match status" value="1"/>
</dbReference>
<sequence length="318" mass="34208">MGFYKSNSTKKISNKGGFILSIAFQRKSWRCTLMGELIAEFFGTLLLIAFGDGGVAVAVVGLSESGRTPPNLGGNWLLITWGWAFAVALAVYVTGGVNGAHMNPAVSFAMAIKGDLPWKKFIPYSISQIVGAFCGAAIVYWDYYRAIDAFNVQHHITSLAGIGGSATFGIFATSPAPYFSHLWGPLLDQILGTMFLLLFILGITDMKNMGVQGNLGPFMIGIAVAAIGMSFGVDAGYAINPARDFGPRLFAWIVGYGHNAFPGPLGYWWVPIVGPIIGGGLAVFVYRWFIEKTLIERASIKANLKEGVVSSENITERV</sequence>
<evidence type="ECO:0000256" key="4">
    <source>
        <dbReference type="ARBA" id="ARBA00022692"/>
    </source>
</evidence>
<dbReference type="Proteomes" id="UP000184016">
    <property type="component" value="Unassembled WGS sequence"/>
</dbReference>
<feature type="transmembrane region" description="Helical" evidence="8">
    <location>
        <begin position="267"/>
        <end position="289"/>
    </location>
</feature>
<keyword evidence="5 8" id="KW-1133">Transmembrane helix</keyword>
<dbReference type="PANTHER" id="PTHR43829">
    <property type="entry name" value="AQUAPORIN OR AQUAGLYCEROPORIN RELATED"/>
    <property type="match status" value="1"/>
</dbReference>
<dbReference type="PANTHER" id="PTHR43829:SF9">
    <property type="entry name" value="AQUAPORIN-9"/>
    <property type="match status" value="1"/>
</dbReference>
<dbReference type="PROSITE" id="PS00221">
    <property type="entry name" value="MIP"/>
    <property type="match status" value="1"/>
</dbReference>
<dbReference type="InterPro" id="IPR023271">
    <property type="entry name" value="Aquaporin-like"/>
</dbReference>
<keyword evidence="3 7" id="KW-0813">Transport</keyword>
<reference evidence="10" key="1">
    <citation type="submission" date="2016-11" db="EMBL/GenBank/DDBJ databases">
        <authorList>
            <person name="Varghese N."/>
            <person name="Submissions S."/>
        </authorList>
    </citation>
    <scope>NUCLEOTIDE SEQUENCE [LARGE SCALE GENOMIC DNA]</scope>
    <source>
        <strain evidence="10">USBA-503</strain>
    </source>
</reference>
<proteinExistence type="inferred from homology"/>
<evidence type="ECO:0000256" key="8">
    <source>
        <dbReference type="SAM" id="Phobius"/>
    </source>
</evidence>
<dbReference type="Pfam" id="PF00230">
    <property type="entry name" value="MIP"/>
    <property type="match status" value="1"/>
</dbReference>
<feature type="transmembrane region" description="Helical" evidence="8">
    <location>
        <begin position="37"/>
        <end position="61"/>
    </location>
</feature>
<dbReference type="CDD" id="cd00333">
    <property type="entry name" value="MIP"/>
    <property type="match status" value="1"/>
</dbReference>
<dbReference type="InterPro" id="IPR022357">
    <property type="entry name" value="MIP_CS"/>
</dbReference>
<gene>
    <name evidence="9" type="ORF">SAMN05443507_12242</name>
</gene>
<comment type="similarity">
    <text evidence="2 7">Belongs to the MIP/aquaporin (TC 1.A.8) family.</text>
</comment>
<evidence type="ECO:0000256" key="6">
    <source>
        <dbReference type="ARBA" id="ARBA00023136"/>
    </source>
</evidence>
<evidence type="ECO:0000256" key="1">
    <source>
        <dbReference type="ARBA" id="ARBA00004141"/>
    </source>
</evidence>
<dbReference type="InterPro" id="IPR050363">
    <property type="entry name" value="MIP/Aquaporin"/>
</dbReference>
<organism evidence="9 10">
    <name type="scientific">Alicyclobacillus tolerans</name>
    <dbReference type="NCBI Taxonomy" id="90970"/>
    <lineage>
        <taxon>Bacteria</taxon>
        <taxon>Bacillati</taxon>
        <taxon>Bacillota</taxon>
        <taxon>Bacilli</taxon>
        <taxon>Bacillales</taxon>
        <taxon>Alicyclobacillaceae</taxon>
        <taxon>Alicyclobacillus</taxon>
    </lineage>
</organism>
<name>A0A1M6V905_9BACL</name>
<keyword evidence="6 8" id="KW-0472">Membrane</keyword>
<feature type="transmembrane region" description="Helical" evidence="8">
    <location>
        <begin position="215"/>
        <end position="239"/>
    </location>
</feature>
<keyword evidence="4 7" id="KW-0812">Transmembrane</keyword>
<evidence type="ECO:0000256" key="7">
    <source>
        <dbReference type="RuleBase" id="RU000477"/>
    </source>
</evidence>
<evidence type="ECO:0000313" key="9">
    <source>
        <dbReference type="EMBL" id="SHK77928.1"/>
    </source>
</evidence>
<dbReference type="PRINTS" id="PR00783">
    <property type="entry name" value="MINTRINSICP"/>
</dbReference>
<accession>A0A1M6V905</accession>
<dbReference type="NCBIfam" id="TIGR00861">
    <property type="entry name" value="MIP"/>
    <property type="match status" value="1"/>
</dbReference>
<keyword evidence="10" id="KW-1185">Reference proteome</keyword>
<dbReference type="AlphaFoldDB" id="A0A1M6V905"/>
<evidence type="ECO:0000313" key="10">
    <source>
        <dbReference type="Proteomes" id="UP000184016"/>
    </source>
</evidence>
<evidence type="ECO:0000256" key="2">
    <source>
        <dbReference type="ARBA" id="ARBA00006175"/>
    </source>
</evidence>
<evidence type="ECO:0000256" key="5">
    <source>
        <dbReference type="ARBA" id="ARBA00022989"/>
    </source>
</evidence>
<dbReference type="Gene3D" id="1.20.1080.10">
    <property type="entry name" value="Glycerol uptake facilitator protein"/>
    <property type="match status" value="1"/>
</dbReference>